<accession>A0A1Y2SJI4</accession>
<comment type="caution">
    <text evidence="2">The sequence shown here is derived from an EMBL/GenBank/DDBJ whole genome shotgun (WGS) entry which is preliminary data.</text>
</comment>
<evidence type="ECO:0000256" key="1">
    <source>
        <dbReference type="ARBA" id="ARBA00008618"/>
    </source>
</evidence>
<sequence>MPNNELIQVDSLSLSAAFPHSTSLERLVLSFLLADTAFKLGGDYPPDDWTSQSTDDRLAYMVPTAKKTYSVFLPETAFSVTLSAEAFGLAVTLVLLTRIAVLDESGATAFRFSALREYAQHHPEEGLINSALTLKFEEDIVCPSLIHTQHNNNPQ</sequence>
<keyword evidence="3" id="KW-1185">Reference proteome</keyword>
<dbReference type="Proteomes" id="UP000194350">
    <property type="component" value="Unassembled WGS sequence"/>
</dbReference>
<name>A0A1Y2SJI4_9GAMM</name>
<dbReference type="Pfam" id="PF03230">
    <property type="entry name" value="Antirestrict"/>
    <property type="match status" value="1"/>
</dbReference>
<proteinExistence type="inferred from homology"/>
<dbReference type="OrthoDB" id="6446553at2"/>
<evidence type="ECO:0000313" key="2">
    <source>
        <dbReference type="EMBL" id="OTA18192.1"/>
    </source>
</evidence>
<gene>
    <name evidence="2" type="ORF">Xvie_00004</name>
</gene>
<dbReference type="STRING" id="351656.Xvie_00004"/>
<dbReference type="InterPro" id="IPR004914">
    <property type="entry name" value="Antirestrict"/>
</dbReference>
<organism evidence="2 3">
    <name type="scientific">Xenorhabdus vietnamensis</name>
    <dbReference type="NCBI Taxonomy" id="351656"/>
    <lineage>
        <taxon>Bacteria</taxon>
        <taxon>Pseudomonadati</taxon>
        <taxon>Pseudomonadota</taxon>
        <taxon>Gammaproteobacteria</taxon>
        <taxon>Enterobacterales</taxon>
        <taxon>Morganellaceae</taxon>
        <taxon>Xenorhabdus</taxon>
    </lineage>
</organism>
<comment type="similarity">
    <text evidence="1">Belongs to the antirestriction protein family.</text>
</comment>
<dbReference type="InterPro" id="IPR042297">
    <property type="entry name" value="Antirestriction_sf"/>
</dbReference>
<protein>
    <submittedName>
        <fullName evidence="2">Antirestriction protein</fullName>
    </submittedName>
</protein>
<dbReference type="AlphaFoldDB" id="A0A1Y2SJI4"/>
<evidence type="ECO:0000313" key="3">
    <source>
        <dbReference type="Proteomes" id="UP000194350"/>
    </source>
</evidence>
<dbReference type="RefSeq" id="WP_086107368.1">
    <property type="nucleotide sequence ID" value="NZ_CAWNGD010000001.1"/>
</dbReference>
<dbReference type="EMBL" id="MUBJ01000001">
    <property type="protein sequence ID" value="OTA18192.1"/>
    <property type="molecule type" value="Genomic_DNA"/>
</dbReference>
<reference evidence="2 3" key="1">
    <citation type="submission" date="2016-10" db="EMBL/GenBank/DDBJ databases">
        <title>Systematic genetic and metabolomic analysis of Xenorhabdus and Photorhabdus spp., highlights the requirements for a dual symbiotic and pathogenic life style.</title>
        <authorList>
            <person name="Tobias N.J."/>
            <person name="Wolff H."/>
            <person name="Djahanschiri B."/>
            <person name="Pidot S.J."/>
            <person name="Stinear T.P."/>
            <person name="Ebersberger I."/>
            <person name="Bode H.B."/>
        </authorList>
    </citation>
    <scope>NUCLEOTIDE SEQUENCE [LARGE SCALE GENOMIC DNA]</scope>
    <source>
        <strain evidence="2 3">DSM 22392</strain>
    </source>
</reference>
<dbReference type="Gene3D" id="3.30.70.3580">
    <property type="entry name" value="Antirestriction protein"/>
    <property type="match status" value="1"/>
</dbReference>